<comment type="caution">
    <text evidence="1">The sequence shown here is derived from an EMBL/GenBank/DDBJ whole genome shotgun (WGS) entry which is preliminary data.</text>
</comment>
<sequence length="198" mass="22993">MTFTKPHKIYSTVIFLILVTSSLYAQVNVELKDRIKYPEVYFWKHLHDTILSANQGFNFSNYASVKFLIDKRGIISNISFSTYTDSLVMPHIYNVLMSTNQKWIITRKGKAVKEEVTILLPIIFFFKSELKKTGPTKDDVFSNHGPMDVVGQGERLFHFSKNRDENFEMFRRNGEKFEGIALNPIEVIVPLNPTIDKY</sequence>
<dbReference type="Proteomes" id="UP001597112">
    <property type="component" value="Unassembled WGS sequence"/>
</dbReference>
<evidence type="ECO:0008006" key="3">
    <source>
        <dbReference type="Google" id="ProtNLM"/>
    </source>
</evidence>
<protein>
    <recommendedName>
        <fullName evidence="3">TonB C-terminal domain-containing protein</fullName>
    </recommendedName>
</protein>
<evidence type="ECO:0000313" key="2">
    <source>
        <dbReference type="Proteomes" id="UP001597112"/>
    </source>
</evidence>
<dbReference type="EMBL" id="JBHTKA010000004">
    <property type="protein sequence ID" value="MFD1000351.1"/>
    <property type="molecule type" value="Genomic_DNA"/>
</dbReference>
<evidence type="ECO:0000313" key="1">
    <source>
        <dbReference type="EMBL" id="MFD1000351.1"/>
    </source>
</evidence>
<reference evidence="2" key="1">
    <citation type="journal article" date="2019" name="Int. J. Syst. Evol. Microbiol.">
        <title>The Global Catalogue of Microorganisms (GCM) 10K type strain sequencing project: providing services to taxonomists for standard genome sequencing and annotation.</title>
        <authorList>
            <consortium name="The Broad Institute Genomics Platform"/>
            <consortium name="The Broad Institute Genome Sequencing Center for Infectious Disease"/>
            <person name="Wu L."/>
            <person name="Ma J."/>
        </authorList>
    </citation>
    <scope>NUCLEOTIDE SEQUENCE [LARGE SCALE GENOMIC DNA]</scope>
    <source>
        <strain evidence="2">CCUG 58938</strain>
    </source>
</reference>
<gene>
    <name evidence="1" type="ORF">ACFQ21_13595</name>
</gene>
<dbReference type="RefSeq" id="WP_377579759.1">
    <property type="nucleotide sequence ID" value="NZ_JBHTKA010000004.1"/>
</dbReference>
<organism evidence="1 2">
    <name type="scientific">Ohtaekwangia kribbensis</name>
    <dbReference type="NCBI Taxonomy" id="688913"/>
    <lineage>
        <taxon>Bacteria</taxon>
        <taxon>Pseudomonadati</taxon>
        <taxon>Bacteroidota</taxon>
        <taxon>Cytophagia</taxon>
        <taxon>Cytophagales</taxon>
        <taxon>Fulvivirgaceae</taxon>
        <taxon>Ohtaekwangia</taxon>
    </lineage>
</organism>
<accession>A0ABW3K5F4</accession>
<proteinExistence type="predicted"/>
<name>A0ABW3K5F4_9BACT</name>
<keyword evidence="2" id="KW-1185">Reference proteome</keyword>